<dbReference type="HAMAP" id="MF_00500">
    <property type="entry name" value="Ribosomal_bS20"/>
    <property type="match status" value="1"/>
</dbReference>
<name>A0A6A8DBH2_9BACI</name>
<dbReference type="Proteomes" id="UP000799092">
    <property type="component" value="Unassembled WGS sequence"/>
</dbReference>
<dbReference type="GO" id="GO:0006412">
    <property type="term" value="P:translation"/>
    <property type="evidence" value="ECO:0007669"/>
    <property type="project" value="UniProtKB-UniRule"/>
</dbReference>
<evidence type="ECO:0000256" key="5">
    <source>
        <dbReference type="ARBA" id="ARBA00022980"/>
    </source>
</evidence>
<dbReference type="InterPro" id="IPR002583">
    <property type="entry name" value="Ribosomal_bS20"/>
</dbReference>
<dbReference type="RefSeq" id="WP_153736700.1">
    <property type="nucleotide sequence ID" value="NZ_WJNG01000007.1"/>
</dbReference>
<evidence type="ECO:0000256" key="1">
    <source>
        <dbReference type="ARBA" id="ARBA00003134"/>
    </source>
</evidence>
<dbReference type="GO" id="GO:0005829">
    <property type="term" value="C:cytosol"/>
    <property type="evidence" value="ECO:0007669"/>
    <property type="project" value="TreeGrafter"/>
</dbReference>
<accession>A0A6A8DBH2</accession>
<dbReference type="InterPro" id="IPR036510">
    <property type="entry name" value="Ribosomal_bS20_sf"/>
</dbReference>
<reference evidence="10" key="1">
    <citation type="submission" date="2019-11" db="EMBL/GenBank/DDBJ databases">
        <authorList>
            <person name="Li J."/>
        </authorList>
    </citation>
    <scope>NUCLEOTIDE SEQUENCE</scope>
    <source>
        <strain evidence="10">B6B</strain>
    </source>
</reference>
<evidence type="ECO:0000256" key="7">
    <source>
        <dbReference type="ARBA" id="ARBA00035136"/>
    </source>
</evidence>
<dbReference type="GO" id="GO:0070181">
    <property type="term" value="F:small ribosomal subunit rRNA binding"/>
    <property type="evidence" value="ECO:0007669"/>
    <property type="project" value="TreeGrafter"/>
</dbReference>
<dbReference type="FunFam" id="1.20.58.110:FF:000001">
    <property type="entry name" value="30S ribosomal protein S20"/>
    <property type="match status" value="1"/>
</dbReference>
<comment type="similarity">
    <text evidence="2 8">Belongs to the bacterial ribosomal protein bS20 family.</text>
</comment>
<dbReference type="OrthoDB" id="9808392at2"/>
<gene>
    <name evidence="8 10" type="primary">rpsT</name>
    <name evidence="10" type="ORF">GH741_10250</name>
</gene>
<feature type="region of interest" description="Disordered" evidence="9">
    <location>
        <begin position="69"/>
        <end position="88"/>
    </location>
</feature>
<proteinExistence type="inferred from homology"/>
<dbReference type="AlphaFoldDB" id="A0A6A8DBH2"/>
<dbReference type="PANTHER" id="PTHR33398:SF1">
    <property type="entry name" value="SMALL RIBOSOMAL SUBUNIT PROTEIN BS20C"/>
    <property type="match status" value="1"/>
</dbReference>
<keyword evidence="3 8" id="KW-0699">rRNA-binding</keyword>
<evidence type="ECO:0000256" key="3">
    <source>
        <dbReference type="ARBA" id="ARBA00022730"/>
    </source>
</evidence>
<organism evidence="10 11">
    <name type="scientific">Aquibacillus halophilus</name>
    <dbReference type="NCBI Taxonomy" id="930132"/>
    <lineage>
        <taxon>Bacteria</taxon>
        <taxon>Bacillati</taxon>
        <taxon>Bacillota</taxon>
        <taxon>Bacilli</taxon>
        <taxon>Bacillales</taxon>
        <taxon>Bacillaceae</taxon>
        <taxon>Aquibacillus</taxon>
    </lineage>
</organism>
<evidence type="ECO:0000256" key="4">
    <source>
        <dbReference type="ARBA" id="ARBA00022884"/>
    </source>
</evidence>
<comment type="function">
    <text evidence="1 8">Binds directly to 16S ribosomal RNA.</text>
</comment>
<protein>
    <recommendedName>
        <fullName evidence="7 8">Small ribosomal subunit protein bS20</fullName>
    </recommendedName>
</protein>
<dbReference type="EMBL" id="WJNG01000007">
    <property type="protein sequence ID" value="MRH43065.1"/>
    <property type="molecule type" value="Genomic_DNA"/>
</dbReference>
<evidence type="ECO:0000256" key="9">
    <source>
        <dbReference type="SAM" id="MobiDB-lite"/>
    </source>
</evidence>
<evidence type="ECO:0000313" key="10">
    <source>
        <dbReference type="EMBL" id="MRH43065.1"/>
    </source>
</evidence>
<evidence type="ECO:0000256" key="6">
    <source>
        <dbReference type="ARBA" id="ARBA00023274"/>
    </source>
</evidence>
<evidence type="ECO:0000313" key="11">
    <source>
        <dbReference type="Proteomes" id="UP000799092"/>
    </source>
</evidence>
<keyword evidence="11" id="KW-1185">Reference proteome</keyword>
<dbReference type="Gene3D" id="1.20.58.110">
    <property type="entry name" value="Ribosomal protein S20"/>
    <property type="match status" value="1"/>
</dbReference>
<keyword evidence="5 8" id="KW-0689">Ribosomal protein</keyword>
<dbReference type="Pfam" id="PF01649">
    <property type="entry name" value="Ribosomal_S20p"/>
    <property type="match status" value="1"/>
</dbReference>
<dbReference type="PANTHER" id="PTHR33398">
    <property type="entry name" value="30S RIBOSOMAL PROTEIN S20"/>
    <property type="match status" value="1"/>
</dbReference>
<evidence type="ECO:0000256" key="2">
    <source>
        <dbReference type="ARBA" id="ARBA00007634"/>
    </source>
</evidence>
<comment type="caution">
    <text evidence="10">The sequence shown here is derived from an EMBL/GenBank/DDBJ whole genome shotgun (WGS) entry which is preliminary data.</text>
</comment>
<dbReference type="GO" id="GO:0003735">
    <property type="term" value="F:structural constituent of ribosome"/>
    <property type="evidence" value="ECO:0007669"/>
    <property type="project" value="InterPro"/>
</dbReference>
<keyword evidence="4 8" id="KW-0694">RNA-binding</keyword>
<dbReference type="GO" id="GO:0015935">
    <property type="term" value="C:small ribosomal subunit"/>
    <property type="evidence" value="ECO:0007669"/>
    <property type="project" value="TreeGrafter"/>
</dbReference>
<evidence type="ECO:0000256" key="8">
    <source>
        <dbReference type="HAMAP-Rule" id="MF_00500"/>
    </source>
</evidence>
<keyword evidence="6 8" id="KW-0687">Ribonucleoprotein</keyword>
<sequence>MANMKSAIKRVRINSDHRAQNLSVKTDMRNQIRRVESLINSNDVEKATSAFESATHKIDKAVQKGIIHKNKGNRQKSRLAKKIKNLSA</sequence>
<dbReference type="NCBIfam" id="TIGR00029">
    <property type="entry name" value="S20"/>
    <property type="match status" value="1"/>
</dbReference>
<dbReference type="SUPFAM" id="SSF46992">
    <property type="entry name" value="Ribosomal protein S20"/>
    <property type="match status" value="1"/>
</dbReference>